<evidence type="ECO:0000313" key="2">
    <source>
        <dbReference type="Proteomes" id="UP001059663"/>
    </source>
</evidence>
<sequence length="149" mass="15613">MDALSVAKAPPVMLAASLLAQRLLTRGAATPATTSVLGATVALAGIAVAAAGIREIRSAGTTLDPMRPGDATQVVRRGIFRYSRNPIYLGDALLLAGYAIHRRDPLALLPAVGFVGAIDLLQIPAEEEALLGRFGSTCGEYVATVRRWF</sequence>
<accession>A0AC61U4Y9</accession>
<gene>
    <name evidence="1" type="ORF">LP422_01475</name>
</gene>
<protein>
    <submittedName>
        <fullName evidence="1">Isoprenylcysteine carboxylmethyltransferase family protein</fullName>
    </submittedName>
</protein>
<organism evidence="1 2">
    <name type="scientific">Janibacter limosus</name>
    <dbReference type="NCBI Taxonomy" id="53458"/>
    <lineage>
        <taxon>Bacteria</taxon>
        <taxon>Bacillati</taxon>
        <taxon>Actinomycetota</taxon>
        <taxon>Actinomycetes</taxon>
        <taxon>Micrococcales</taxon>
        <taxon>Intrasporangiaceae</taxon>
        <taxon>Janibacter</taxon>
    </lineage>
</organism>
<name>A0AC61U4Y9_9MICO</name>
<proteinExistence type="predicted"/>
<dbReference type="EMBL" id="CP087977">
    <property type="protein sequence ID" value="UUZ45049.1"/>
    <property type="molecule type" value="Genomic_DNA"/>
</dbReference>
<reference evidence="1" key="1">
    <citation type="submission" date="2021-11" db="EMBL/GenBank/DDBJ databases">
        <title>Study of the species diversity of bacterial strains isolated from a unique natural object - Shulgan-Tash cave (Bashkiria).</title>
        <authorList>
            <person name="Sazanova A.L."/>
            <person name="Chirak E.R."/>
            <person name="Safronova V.I."/>
        </authorList>
    </citation>
    <scope>NUCLEOTIDE SEQUENCE</scope>
    <source>
        <strain evidence="1">P1</strain>
    </source>
</reference>
<dbReference type="Proteomes" id="UP001059663">
    <property type="component" value="Chromosome"/>
</dbReference>
<evidence type="ECO:0000313" key="1">
    <source>
        <dbReference type="EMBL" id="UUZ45049.1"/>
    </source>
</evidence>